<feature type="compositionally biased region" description="Basic and acidic residues" evidence="1">
    <location>
        <begin position="206"/>
        <end position="215"/>
    </location>
</feature>
<feature type="transmembrane region" description="Helical" evidence="2">
    <location>
        <begin position="43"/>
        <end position="66"/>
    </location>
</feature>
<feature type="region of interest" description="Disordered" evidence="1">
    <location>
        <begin position="155"/>
        <end position="215"/>
    </location>
</feature>
<reference evidence="3 4" key="1">
    <citation type="journal article" date="2004" name="Syst. Appl. Microbiol.">
        <title>Cryptoendolithic actinomycetes from antarctic sandstone rock samples: Micromonospora endolithica sp. nov. and two isolates related to Micromonospora coerulea Jensen 1932.</title>
        <authorList>
            <person name="Hirsch P."/>
            <person name="Mevs U."/>
            <person name="Kroppenstedt R.M."/>
            <person name="Schumann P."/>
            <person name="Stackebrandt E."/>
        </authorList>
    </citation>
    <scope>NUCLEOTIDE SEQUENCE [LARGE SCALE GENOMIC DNA]</scope>
    <source>
        <strain evidence="3 4">JCM 12677</strain>
    </source>
</reference>
<protein>
    <submittedName>
        <fullName evidence="3">Uncharacterized protein</fullName>
    </submittedName>
</protein>
<dbReference type="AlphaFoldDB" id="A0A3A9ZNU2"/>
<evidence type="ECO:0000313" key="4">
    <source>
        <dbReference type="Proteomes" id="UP000281726"/>
    </source>
</evidence>
<gene>
    <name evidence="3" type="ORF">D7223_06775</name>
</gene>
<keyword evidence="2" id="KW-0472">Membrane</keyword>
<evidence type="ECO:0000313" key="3">
    <source>
        <dbReference type="EMBL" id="RKN49206.1"/>
    </source>
</evidence>
<dbReference type="Proteomes" id="UP000281726">
    <property type="component" value="Unassembled WGS sequence"/>
</dbReference>
<organism evidence="3 4">
    <name type="scientific">Micromonospora endolithica</name>
    <dbReference type="NCBI Taxonomy" id="230091"/>
    <lineage>
        <taxon>Bacteria</taxon>
        <taxon>Bacillati</taxon>
        <taxon>Actinomycetota</taxon>
        <taxon>Actinomycetes</taxon>
        <taxon>Micromonosporales</taxon>
        <taxon>Micromonosporaceae</taxon>
        <taxon>Micromonospora</taxon>
    </lineage>
</organism>
<evidence type="ECO:0000256" key="1">
    <source>
        <dbReference type="SAM" id="MobiDB-lite"/>
    </source>
</evidence>
<keyword evidence="2" id="KW-0812">Transmembrane</keyword>
<feature type="transmembrane region" description="Helical" evidence="2">
    <location>
        <begin position="12"/>
        <end position="31"/>
    </location>
</feature>
<keyword evidence="2" id="KW-1133">Transmembrane helix</keyword>
<feature type="transmembrane region" description="Helical" evidence="2">
    <location>
        <begin position="106"/>
        <end position="124"/>
    </location>
</feature>
<feature type="transmembrane region" description="Helical" evidence="2">
    <location>
        <begin position="130"/>
        <end position="153"/>
    </location>
</feature>
<name>A0A3A9ZNU2_9ACTN</name>
<dbReference type="OrthoDB" id="3403738at2"/>
<proteinExistence type="predicted"/>
<comment type="caution">
    <text evidence="3">The sequence shown here is derived from an EMBL/GenBank/DDBJ whole genome shotgun (WGS) entry which is preliminary data.</text>
</comment>
<dbReference type="RefSeq" id="WP_120726161.1">
    <property type="nucleotide sequence ID" value="NZ_RBAK01000002.1"/>
</dbReference>
<dbReference type="EMBL" id="RBAK01000002">
    <property type="protein sequence ID" value="RKN49206.1"/>
    <property type="molecule type" value="Genomic_DNA"/>
</dbReference>
<evidence type="ECO:0000256" key="2">
    <source>
        <dbReference type="SAM" id="Phobius"/>
    </source>
</evidence>
<feature type="compositionally biased region" description="Low complexity" evidence="1">
    <location>
        <begin position="191"/>
        <end position="203"/>
    </location>
</feature>
<accession>A0A3A9ZNU2</accession>
<sequence length="215" mass="22218">MARSLRDLFPIRLGPPGVYVACALLATLLWFPVKLYERSDEPLSLVVVRAGTWGAVWGLFAPLTHLMERRRAARSRGAAGSGEAGHAGRGAESADLAEQVRTARRGAWTGIVIGVPLFGGLAVLASGIDWFATAVGFGVVLAVVLAVAGRSLARARRADRRPGQETAVSPSGDAVASPGRDATASREPEEAAATGDATSTGATFETKAEVGGDGR</sequence>
<keyword evidence="4" id="KW-1185">Reference proteome</keyword>